<dbReference type="EMBL" id="NCVQ01000010">
    <property type="protein sequence ID" value="PWZ07507.1"/>
    <property type="molecule type" value="Genomic_DNA"/>
</dbReference>
<gene>
    <name evidence="2" type="ORF">Zm00014a_001567</name>
</gene>
<accession>A0A3L6DH41</accession>
<feature type="compositionally biased region" description="Basic and acidic residues" evidence="1">
    <location>
        <begin position="127"/>
        <end position="137"/>
    </location>
</feature>
<protein>
    <submittedName>
        <fullName evidence="2">Uncharacterized protein</fullName>
    </submittedName>
</protein>
<dbReference type="KEGG" id="zma:100382997"/>
<evidence type="ECO:0000313" key="3">
    <source>
        <dbReference type="Proteomes" id="UP000251960"/>
    </source>
</evidence>
<organism evidence="2 3">
    <name type="scientific">Zea mays</name>
    <name type="common">Maize</name>
    <dbReference type="NCBI Taxonomy" id="4577"/>
    <lineage>
        <taxon>Eukaryota</taxon>
        <taxon>Viridiplantae</taxon>
        <taxon>Streptophyta</taxon>
        <taxon>Embryophyta</taxon>
        <taxon>Tracheophyta</taxon>
        <taxon>Spermatophyta</taxon>
        <taxon>Magnoliopsida</taxon>
        <taxon>Liliopsida</taxon>
        <taxon>Poales</taxon>
        <taxon>Poaceae</taxon>
        <taxon>PACMAD clade</taxon>
        <taxon>Panicoideae</taxon>
        <taxon>Andropogonodae</taxon>
        <taxon>Andropogoneae</taxon>
        <taxon>Tripsacinae</taxon>
        <taxon>Zea</taxon>
    </lineage>
</organism>
<feature type="region of interest" description="Disordered" evidence="1">
    <location>
        <begin position="1"/>
        <end position="20"/>
    </location>
</feature>
<proteinExistence type="predicted"/>
<evidence type="ECO:0000313" key="2">
    <source>
        <dbReference type="EMBL" id="PWZ07507.1"/>
    </source>
</evidence>
<reference evidence="2 3" key="1">
    <citation type="journal article" date="2018" name="Nat. Genet.">
        <title>Extensive intraspecific gene order and gene structural variations between Mo17 and other maize genomes.</title>
        <authorList>
            <person name="Sun S."/>
            <person name="Zhou Y."/>
            <person name="Chen J."/>
            <person name="Shi J."/>
            <person name="Zhao H."/>
            <person name="Zhao H."/>
            <person name="Song W."/>
            <person name="Zhang M."/>
            <person name="Cui Y."/>
            <person name="Dong X."/>
            <person name="Liu H."/>
            <person name="Ma X."/>
            <person name="Jiao Y."/>
            <person name="Wang B."/>
            <person name="Wei X."/>
            <person name="Stein J.C."/>
            <person name="Glaubitz J.C."/>
            <person name="Lu F."/>
            <person name="Yu G."/>
            <person name="Liang C."/>
            <person name="Fengler K."/>
            <person name="Li B."/>
            <person name="Rafalski A."/>
            <person name="Schnable P.S."/>
            <person name="Ware D.H."/>
            <person name="Buckler E.S."/>
            <person name="Lai J."/>
        </authorList>
    </citation>
    <scope>NUCLEOTIDE SEQUENCE [LARGE SCALE GENOMIC DNA]</scope>
    <source>
        <strain evidence="3">cv. Missouri 17</strain>
        <tissue evidence="2">Seedling</tissue>
    </source>
</reference>
<dbReference type="ExpressionAtlas" id="A0A3L6DH41">
    <property type="expression patterns" value="baseline and differential"/>
</dbReference>
<evidence type="ECO:0000256" key="1">
    <source>
        <dbReference type="SAM" id="MobiDB-lite"/>
    </source>
</evidence>
<name>A0A3L6DH41_MAIZE</name>
<dbReference type="AlphaFoldDB" id="A0A3L6DH41"/>
<dbReference type="OrthoDB" id="696533at2759"/>
<feature type="region of interest" description="Disordered" evidence="1">
    <location>
        <begin position="112"/>
        <end position="137"/>
    </location>
</feature>
<dbReference type="Proteomes" id="UP000251960">
    <property type="component" value="Chromosome 9"/>
</dbReference>
<comment type="caution">
    <text evidence="2">The sequence shown here is derived from an EMBL/GenBank/DDBJ whole genome shotgun (WGS) entry which is preliminary data.</text>
</comment>
<sequence>MGACATKPKTLEGKAPAEATISTPKVAPETTTIHIEVAAKHAVVEKVEEDKEEALTVAAKQEPAATIEPQQIASEVTTSEVAVVVVEPENKEEEEVVEKTVIEKEKPSAVHAEENIATNKVAAEPTTELKKDTEEEI</sequence>